<evidence type="ECO:0000313" key="2">
    <source>
        <dbReference type="Proteomes" id="UP001150581"/>
    </source>
</evidence>
<dbReference type="Proteomes" id="UP001150581">
    <property type="component" value="Unassembled WGS sequence"/>
</dbReference>
<protein>
    <submittedName>
        <fullName evidence="1">Uncharacterized protein</fullName>
    </submittedName>
</protein>
<comment type="caution">
    <text evidence="1">The sequence shown here is derived from an EMBL/GenBank/DDBJ whole genome shotgun (WGS) entry which is preliminary data.</text>
</comment>
<gene>
    <name evidence="1" type="ORF">LPJ66_001003</name>
</gene>
<sequence length="1497" mass="163327">MTDAAGVENWADMEFLNERVFGSIDGRAQSTSGSPIWRTAPNGSTSQPMTPSLYAANNWQGRLARCTESSDPGEVEDCLAELSAHMEPHNSDSQALDALRLYVPRLLSHFKWFVRARAYKLLRRLPSPTFLAYCRTYIEFCVMHTLALDDGVQEEREQGLKFVRWTMRFDAGDWMLSPHVIKALMAVAEQADDGLRGICLETLCECLVRDPERLWYVGGLRTLTQAALDGPWAVSVAIASALAHLFDRTETRRFVHAGVTLGGIISALTEPAGKDPMLTERAKIAAFMLTQLLKSWGGLQYFLSDGRRGIGALVEALAMADANAKVLLGMLLELFGLSDDFDAVQFEQQPRFDVDLLAPFSLPSHALTHGAARTRLLPVDYMRTLLLTVFVDAGLVDALVSAALASSQAEVVDASATLLKWLAQHPHMPLPESHVARFQTLGGLVGAALTDDSPKALAARRIVSRIEVIPSLSLGQMPSQQTDVWAASLASSFFYRHHLHQRRLHQQLNTLESAPAANAHSHAHTLAASATAGEETAPAAFIAQQHLNIMALPRPSLQPGSASVIGGSKGLAAGLKGNAARVLRSSASTGNLRSAAAASATSATSTSGAASATLAGPATAVNLAIPNTAVALLGTVNEDSSASRFGHKYTASDASSIINFRGRHSLDISRNQFLPPQQQQHQSVAPPALRGPTPATNGIAQFISAISSPYVQVDSIGQTQTPGSIYSQYAGSFTTLSQGLDSPITPILTPVSAPAPPLLSRSRTKSRSRSRNSIVIVNNQGAEETPLTILIQESRVTSEDNPMRWDWDAIRTIILGHISQSRRLPEEVTVSGFIVRLSHFFHPASLEFCDLSRTTANEEYLEIGRQLIRILISSADGLLLIDESRLLLGIVEEIRKQNSHSRKKGRDESCFSFARLQMTMSPGYFHFLSEIDRTVGGETLLERNRLFDAYYQVVEMPDQVLLIQYILSSMSYAAPGHARNILRKVSSSPHEPLRMLVPSYLLYLASDTPCRPGSVTTWAIDVLLSLLFDPLPAVRSAAAQCLVLAFDLPCENPHLGPTECDARIAYLLDVHPMFDLTVITDIRPLILRLIGTERGFAYLRGQGIVDSEMEAWGALEGIFYVQFVELDISRALAFGPLFSSTPDGSMMMTTSPQTPPTPPHLFGELAKTTGGRAFLEEVGIPRLLFETLANIQWNSELPADIVGLKATLWAIGAMGASRDGYLMLAPFDALGKLTEVARQANSMSMKGTCMYALALLSRSVFAAETFREKGWLMCTSCHGTYEYAVPRRLESIFNASDWAAGGMLDGTYVVSEGLVREHDVTDDVDSVQKEIIESIILMGNHVLVNKASKTLMRLRTSHPHYFRLLSLYNKAMHLLGKYRYRLSSRRFVYNIFDVNLAALHDEALAKITTESQAGERDGAPGGVSGRRFSSSVAATVVGESLSADSEALRKRASTLQECSSAFSTPQPTTMFSRRPTNGLLDDIRPAIRRTQAQQELQ</sequence>
<accession>A0ACC1IUG6</accession>
<dbReference type="EMBL" id="JANBPG010000043">
    <property type="protein sequence ID" value="KAJ1901123.1"/>
    <property type="molecule type" value="Genomic_DNA"/>
</dbReference>
<keyword evidence="2" id="KW-1185">Reference proteome</keyword>
<evidence type="ECO:0000313" key="1">
    <source>
        <dbReference type="EMBL" id="KAJ1901123.1"/>
    </source>
</evidence>
<proteinExistence type="predicted"/>
<reference evidence="1" key="1">
    <citation type="submission" date="2022-07" db="EMBL/GenBank/DDBJ databases">
        <title>Phylogenomic reconstructions and comparative analyses of Kickxellomycotina fungi.</title>
        <authorList>
            <person name="Reynolds N.K."/>
            <person name="Stajich J.E."/>
            <person name="Barry K."/>
            <person name="Grigoriev I.V."/>
            <person name="Crous P."/>
            <person name="Smith M.E."/>
        </authorList>
    </citation>
    <scope>NUCLEOTIDE SEQUENCE</scope>
    <source>
        <strain evidence="1">Benny 63K</strain>
    </source>
</reference>
<name>A0ACC1IUG6_9FUNG</name>
<organism evidence="1 2">
    <name type="scientific">Kickxella alabastrina</name>
    <dbReference type="NCBI Taxonomy" id="61397"/>
    <lineage>
        <taxon>Eukaryota</taxon>
        <taxon>Fungi</taxon>
        <taxon>Fungi incertae sedis</taxon>
        <taxon>Zoopagomycota</taxon>
        <taxon>Kickxellomycotina</taxon>
        <taxon>Kickxellomycetes</taxon>
        <taxon>Kickxellales</taxon>
        <taxon>Kickxellaceae</taxon>
        <taxon>Kickxella</taxon>
    </lineage>
</organism>